<sequence>MSKAFSGKHTQRFDHGDNNNHRNGDDYGDNDNDGDGDAAKKRFPIQESRVEYPPQIRWFGPALRQNPVPDCVALLGINSGKRCGGCSRGNPDNGSKFTAVAAELQLPKLLLLLLLQLQFLLQLQLRRALQVSLPATLNARTIFSLRLSDLCRRASGKKSFPLC</sequence>
<feature type="region of interest" description="Disordered" evidence="1">
    <location>
        <begin position="1"/>
        <end position="46"/>
    </location>
</feature>
<proteinExistence type="predicted"/>
<reference evidence="2" key="1">
    <citation type="journal article" date="2003" name="Genome Biol.">
        <title>An integrated gene annotation and transcriptional profiling approach towards the full gene content of the Drosophila genome.</title>
        <authorList>
            <person name="Hild M."/>
            <person name="Beckmann B."/>
            <person name="Haas S.A."/>
            <person name="Koch B."/>
            <person name="Solovyev V."/>
            <person name="Busold C."/>
            <person name="Fellenberg K."/>
            <person name="Boutros M."/>
            <person name="Vingron M."/>
            <person name="Sauer F."/>
            <person name="Hoheisel J.D."/>
            <person name="Paro R."/>
        </authorList>
    </citation>
    <scope>NUCLEOTIDE SEQUENCE</scope>
</reference>
<organism evidence="2">
    <name type="scientific">Drosophila melanogaster</name>
    <name type="common">Fruit fly</name>
    <dbReference type="NCBI Taxonomy" id="7227"/>
    <lineage>
        <taxon>Eukaryota</taxon>
        <taxon>Metazoa</taxon>
        <taxon>Ecdysozoa</taxon>
        <taxon>Arthropoda</taxon>
        <taxon>Hexapoda</taxon>
        <taxon>Insecta</taxon>
        <taxon>Pterygota</taxon>
        <taxon>Neoptera</taxon>
        <taxon>Endopterygota</taxon>
        <taxon>Diptera</taxon>
        <taxon>Brachycera</taxon>
        <taxon>Muscomorpha</taxon>
        <taxon>Ephydroidea</taxon>
        <taxon>Drosophilidae</taxon>
        <taxon>Drosophila</taxon>
        <taxon>Sophophora</taxon>
    </lineage>
</organism>
<accession>Q6ILM0</accession>
<name>Q6ILM0_DROME</name>
<feature type="compositionally biased region" description="Acidic residues" evidence="1">
    <location>
        <begin position="26"/>
        <end position="36"/>
    </location>
</feature>
<dbReference type="EMBL" id="BK001996">
    <property type="protein sequence ID" value="DAA02841.1"/>
    <property type="molecule type" value="Genomic_DNA"/>
</dbReference>
<dbReference type="AlphaFoldDB" id="Q6ILM0"/>
<protein>
    <submittedName>
        <fullName evidence="2">HDC09002</fullName>
    </submittedName>
</protein>
<gene>
    <name evidence="2" type="ORF">HDC09002</name>
</gene>
<evidence type="ECO:0000256" key="1">
    <source>
        <dbReference type="SAM" id="MobiDB-lite"/>
    </source>
</evidence>
<evidence type="ECO:0000313" key="2">
    <source>
        <dbReference type="EMBL" id="DAA02841.1"/>
    </source>
</evidence>
<feature type="compositionally biased region" description="Basic and acidic residues" evidence="1">
    <location>
        <begin position="11"/>
        <end position="25"/>
    </location>
</feature>